<sequence length="163" mass="18274">MFTMAGGPISWSSKRQPTVSRSSTESKYRALSDSTEEGVWLRRMLLELGFLPNIAIPVSCVDPHILVALPSSPIDISCDNQGAIKLARNPVFHARTKHIELHHHFVRERVVEGEISLHYIPTSQQPADILTKPLGRNNFEFYRKTIGITEFSTLHPASSQTGR</sequence>
<accession>A0A8T0I2G3</accession>
<organism evidence="2 3">
    <name type="scientific">Ceratodon purpureus</name>
    <name type="common">Fire moss</name>
    <name type="synonym">Dicranum purpureum</name>
    <dbReference type="NCBI Taxonomy" id="3225"/>
    <lineage>
        <taxon>Eukaryota</taxon>
        <taxon>Viridiplantae</taxon>
        <taxon>Streptophyta</taxon>
        <taxon>Embryophyta</taxon>
        <taxon>Bryophyta</taxon>
        <taxon>Bryophytina</taxon>
        <taxon>Bryopsida</taxon>
        <taxon>Dicranidae</taxon>
        <taxon>Pseudoditrichales</taxon>
        <taxon>Ditrichaceae</taxon>
        <taxon>Ceratodon</taxon>
    </lineage>
</organism>
<proteinExistence type="predicted"/>
<dbReference type="Proteomes" id="UP000822688">
    <property type="component" value="Chromosome 5"/>
</dbReference>
<evidence type="ECO:0000256" key="1">
    <source>
        <dbReference type="SAM" id="MobiDB-lite"/>
    </source>
</evidence>
<dbReference type="CDD" id="cd09272">
    <property type="entry name" value="RNase_HI_RT_Ty1"/>
    <property type="match status" value="1"/>
</dbReference>
<feature type="compositionally biased region" description="Polar residues" evidence="1">
    <location>
        <begin position="10"/>
        <end position="23"/>
    </location>
</feature>
<dbReference type="PANTHER" id="PTHR11439:SF470">
    <property type="entry name" value="CYSTEINE-RICH RLK (RECEPTOR-LIKE PROTEIN KINASE) 8"/>
    <property type="match status" value="1"/>
</dbReference>
<evidence type="ECO:0008006" key="4">
    <source>
        <dbReference type="Google" id="ProtNLM"/>
    </source>
</evidence>
<dbReference type="AlphaFoldDB" id="A0A8T0I2G3"/>
<gene>
    <name evidence="2" type="ORF">KC19_5G113200</name>
</gene>
<evidence type="ECO:0000313" key="2">
    <source>
        <dbReference type="EMBL" id="KAG0576853.1"/>
    </source>
</evidence>
<keyword evidence="3" id="KW-1185">Reference proteome</keyword>
<feature type="region of interest" description="Disordered" evidence="1">
    <location>
        <begin position="1"/>
        <end position="28"/>
    </location>
</feature>
<protein>
    <recommendedName>
        <fullName evidence="4">Retrovirus-related Pol polyprotein from transposon TNT 1-94</fullName>
    </recommendedName>
</protein>
<name>A0A8T0I2G3_CERPU</name>
<reference evidence="2" key="1">
    <citation type="submission" date="2020-06" db="EMBL/GenBank/DDBJ databases">
        <title>WGS assembly of Ceratodon purpureus strain R40.</title>
        <authorList>
            <person name="Carey S.B."/>
            <person name="Jenkins J."/>
            <person name="Shu S."/>
            <person name="Lovell J.T."/>
            <person name="Sreedasyam A."/>
            <person name="Maumus F."/>
            <person name="Tiley G.P."/>
            <person name="Fernandez-Pozo N."/>
            <person name="Barry K."/>
            <person name="Chen C."/>
            <person name="Wang M."/>
            <person name="Lipzen A."/>
            <person name="Daum C."/>
            <person name="Saski C.A."/>
            <person name="Payton A.C."/>
            <person name="Mcbreen J.C."/>
            <person name="Conrad R.E."/>
            <person name="Kollar L.M."/>
            <person name="Olsson S."/>
            <person name="Huttunen S."/>
            <person name="Landis J.B."/>
            <person name="Wickett N.J."/>
            <person name="Johnson M.G."/>
            <person name="Rensing S.A."/>
            <person name="Grimwood J."/>
            <person name="Schmutz J."/>
            <person name="Mcdaniel S.F."/>
        </authorList>
    </citation>
    <scope>NUCLEOTIDE SEQUENCE</scope>
    <source>
        <strain evidence="2">R40</strain>
    </source>
</reference>
<evidence type="ECO:0000313" key="3">
    <source>
        <dbReference type="Proteomes" id="UP000822688"/>
    </source>
</evidence>
<comment type="caution">
    <text evidence="2">The sequence shown here is derived from an EMBL/GenBank/DDBJ whole genome shotgun (WGS) entry which is preliminary data.</text>
</comment>
<dbReference type="PANTHER" id="PTHR11439">
    <property type="entry name" value="GAG-POL-RELATED RETROTRANSPOSON"/>
    <property type="match status" value="1"/>
</dbReference>
<dbReference type="EMBL" id="CM026425">
    <property type="protein sequence ID" value="KAG0576853.1"/>
    <property type="molecule type" value="Genomic_DNA"/>
</dbReference>